<dbReference type="EC" id="2.5.1.18" evidence="4"/>
<sequence>MAKPQITLYIDIVSPFGYLAFYALRNFPVFKACDITYVPILLGGVMKDVGNRPPFTVKNKDTWIAKERTRWQKTFSIPMLTGMPPKFPANTVLVQRALTHVFLTTPSATADAAAACFEAYWVKGLDITEPTVVHAALEKALGPKEAGDALEGAKSVRAKEELGRLSKGAVNEGAFGLPYFVATNAKGEKETFWGFDHLGQVCRHLEIDMPREGGWRSVL</sequence>
<gene>
    <name evidence="7" type="ORF">EJ05DRAFT_475454</name>
</gene>
<protein>
    <recommendedName>
        <fullName evidence="4">Glutathione S-transferase kappa</fullName>
        <ecNumber evidence="4">2.5.1.18</ecNumber>
    </recommendedName>
</protein>
<dbReference type="InterPro" id="IPR036249">
    <property type="entry name" value="Thioredoxin-like_sf"/>
</dbReference>
<dbReference type="InterPro" id="IPR051924">
    <property type="entry name" value="GST_Kappa/NadH"/>
</dbReference>
<keyword evidence="8" id="KW-1185">Reference proteome</keyword>
<evidence type="ECO:0000256" key="3">
    <source>
        <dbReference type="ARBA" id="ARBA00047960"/>
    </source>
</evidence>
<dbReference type="InterPro" id="IPR001853">
    <property type="entry name" value="DSBA-like_thioredoxin_dom"/>
</dbReference>
<dbReference type="GO" id="GO:0004602">
    <property type="term" value="F:glutathione peroxidase activity"/>
    <property type="evidence" value="ECO:0007669"/>
    <property type="project" value="TreeGrafter"/>
</dbReference>
<dbReference type="Pfam" id="PF01323">
    <property type="entry name" value="DSBA"/>
    <property type="match status" value="1"/>
</dbReference>
<dbReference type="RefSeq" id="XP_033601685.1">
    <property type="nucleotide sequence ID" value="XM_033743803.1"/>
</dbReference>
<name>A0A6A6WB19_9PEZI</name>
<evidence type="ECO:0000256" key="4">
    <source>
        <dbReference type="PIRNR" id="PIRNR006386"/>
    </source>
</evidence>
<dbReference type="Proteomes" id="UP000799437">
    <property type="component" value="Unassembled WGS sequence"/>
</dbReference>
<dbReference type="PANTHER" id="PTHR42943:SF2">
    <property type="entry name" value="GLUTATHIONE S-TRANSFERASE KAPPA 1"/>
    <property type="match status" value="1"/>
</dbReference>
<organism evidence="7 8">
    <name type="scientific">Pseudovirgaria hyperparasitica</name>
    <dbReference type="NCBI Taxonomy" id="470096"/>
    <lineage>
        <taxon>Eukaryota</taxon>
        <taxon>Fungi</taxon>
        <taxon>Dikarya</taxon>
        <taxon>Ascomycota</taxon>
        <taxon>Pezizomycotina</taxon>
        <taxon>Dothideomycetes</taxon>
        <taxon>Dothideomycetes incertae sedis</taxon>
        <taxon>Acrospermales</taxon>
        <taxon>Acrospermaceae</taxon>
        <taxon>Pseudovirgaria</taxon>
    </lineage>
</organism>
<evidence type="ECO:0000313" key="8">
    <source>
        <dbReference type="Proteomes" id="UP000799437"/>
    </source>
</evidence>
<dbReference type="GO" id="GO:0004364">
    <property type="term" value="F:glutathione transferase activity"/>
    <property type="evidence" value="ECO:0007669"/>
    <property type="project" value="UniProtKB-UniRule"/>
</dbReference>
<dbReference type="SUPFAM" id="SSF52833">
    <property type="entry name" value="Thioredoxin-like"/>
    <property type="match status" value="1"/>
</dbReference>
<dbReference type="GeneID" id="54484857"/>
<comment type="similarity">
    <text evidence="1 4">Belongs to the GST superfamily. Kappa family.</text>
</comment>
<evidence type="ECO:0000313" key="7">
    <source>
        <dbReference type="EMBL" id="KAF2759234.1"/>
    </source>
</evidence>
<evidence type="ECO:0000259" key="6">
    <source>
        <dbReference type="Pfam" id="PF01323"/>
    </source>
</evidence>
<dbReference type="PANTHER" id="PTHR42943">
    <property type="entry name" value="GLUTATHIONE S-TRANSFERASE KAPPA"/>
    <property type="match status" value="1"/>
</dbReference>
<evidence type="ECO:0000256" key="2">
    <source>
        <dbReference type="ARBA" id="ARBA00022679"/>
    </source>
</evidence>
<reference evidence="7" key="1">
    <citation type="journal article" date="2020" name="Stud. Mycol.">
        <title>101 Dothideomycetes genomes: a test case for predicting lifestyles and emergence of pathogens.</title>
        <authorList>
            <person name="Haridas S."/>
            <person name="Albert R."/>
            <person name="Binder M."/>
            <person name="Bloem J."/>
            <person name="Labutti K."/>
            <person name="Salamov A."/>
            <person name="Andreopoulos B."/>
            <person name="Baker S."/>
            <person name="Barry K."/>
            <person name="Bills G."/>
            <person name="Bluhm B."/>
            <person name="Cannon C."/>
            <person name="Castanera R."/>
            <person name="Culley D."/>
            <person name="Daum C."/>
            <person name="Ezra D."/>
            <person name="Gonzalez J."/>
            <person name="Henrissat B."/>
            <person name="Kuo A."/>
            <person name="Liang C."/>
            <person name="Lipzen A."/>
            <person name="Lutzoni F."/>
            <person name="Magnuson J."/>
            <person name="Mondo S."/>
            <person name="Nolan M."/>
            <person name="Ohm R."/>
            <person name="Pangilinan J."/>
            <person name="Park H.-J."/>
            <person name="Ramirez L."/>
            <person name="Alfaro M."/>
            <person name="Sun H."/>
            <person name="Tritt A."/>
            <person name="Yoshinaga Y."/>
            <person name="Zwiers L.-H."/>
            <person name="Turgeon B."/>
            <person name="Goodwin S."/>
            <person name="Spatafora J."/>
            <person name="Crous P."/>
            <person name="Grigoriev I."/>
        </authorList>
    </citation>
    <scope>NUCLEOTIDE SEQUENCE</scope>
    <source>
        <strain evidence="7">CBS 121739</strain>
    </source>
</reference>
<dbReference type="GO" id="GO:0005739">
    <property type="term" value="C:mitochondrion"/>
    <property type="evidence" value="ECO:0007669"/>
    <property type="project" value="TreeGrafter"/>
</dbReference>
<dbReference type="GO" id="GO:0006749">
    <property type="term" value="P:glutathione metabolic process"/>
    <property type="evidence" value="ECO:0007669"/>
    <property type="project" value="TreeGrafter"/>
</dbReference>
<dbReference type="EMBL" id="ML996570">
    <property type="protein sequence ID" value="KAF2759234.1"/>
    <property type="molecule type" value="Genomic_DNA"/>
</dbReference>
<dbReference type="PIRSF" id="PIRSF006386">
    <property type="entry name" value="HCCAis_GSTk"/>
    <property type="match status" value="1"/>
</dbReference>
<dbReference type="OrthoDB" id="4664297at2759"/>
<dbReference type="GO" id="GO:0005777">
    <property type="term" value="C:peroxisome"/>
    <property type="evidence" value="ECO:0007669"/>
    <property type="project" value="TreeGrafter"/>
</dbReference>
<evidence type="ECO:0000256" key="1">
    <source>
        <dbReference type="ARBA" id="ARBA00006494"/>
    </source>
</evidence>
<keyword evidence="7" id="KW-0413">Isomerase</keyword>
<dbReference type="AlphaFoldDB" id="A0A6A6WB19"/>
<accession>A0A6A6WB19</accession>
<keyword evidence="2 4" id="KW-0808">Transferase</keyword>
<feature type="active site" description="Nucleophile" evidence="5">
    <location>
        <position position="14"/>
    </location>
</feature>
<dbReference type="FunFam" id="3.40.30.10:FF:000096">
    <property type="entry name" value="Glutathione S-transferase kappa"/>
    <property type="match status" value="1"/>
</dbReference>
<proteinExistence type="inferred from homology"/>
<comment type="catalytic activity">
    <reaction evidence="3 4">
        <text>RX + glutathione = an S-substituted glutathione + a halide anion + H(+)</text>
        <dbReference type="Rhea" id="RHEA:16437"/>
        <dbReference type="ChEBI" id="CHEBI:15378"/>
        <dbReference type="ChEBI" id="CHEBI:16042"/>
        <dbReference type="ChEBI" id="CHEBI:17792"/>
        <dbReference type="ChEBI" id="CHEBI:57925"/>
        <dbReference type="ChEBI" id="CHEBI:90779"/>
        <dbReference type="EC" id="2.5.1.18"/>
    </reaction>
</comment>
<dbReference type="InterPro" id="IPR014440">
    <property type="entry name" value="HCCAis_GSTk"/>
</dbReference>
<dbReference type="GO" id="GO:0016853">
    <property type="term" value="F:isomerase activity"/>
    <property type="evidence" value="ECO:0007669"/>
    <property type="project" value="UniProtKB-KW"/>
</dbReference>
<dbReference type="Gene3D" id="3.40.30.10">
    <property type="entry name" value="Glutaredoxin"/>
    <property type="match status" value="1"/>
</dbReference>
<feature type="domain" description="DSBA-like thioredoxin" evidence="6">
    <location>
        <begin position="5"/>
        <end position="203"/>
    </location>
</feature>
<evidence type="ECO:0000256" key="5">
    <source>
        <dbReference type="PIRSR" id="PIRSR006386-1"/>
    </source>
</evidence>